<organism evidence="1 2">
    <name type="scientific">Actinoallomurus spadix</name>
    <dbReference type="NCBI Taxonomy" id="79912"/>
    <lineage>
        <taxon>Bacteria</taxon>
        <taxon>Bacillati</taxon>
        <taxon>Actinomycetota</taxon>
        <taxon>Actinomycetes</taxon>
        <taxon>Streptosporangiales</taxon>
        <taxon>Thermomonosporaceae</taxon>
        <taxon>Actinoallomurus</taxon>
    </lineage>
</organism>
<dbReference type="EMBL" id="BAAABM010000053">
    <property type="protein sequence ID" value="GAA0358649.1"/>
    <property type="molecule type" value="Genomic_DNA"/>
</dbReference>
<comment type="caution">
    <text evidence="1">The sequence shown here is derived from an EMBL/GenBank/DDBJ whole genome shotgun (WGS) entry which is preliminary data.</text>
</comment>
<protein>
    <submittedName>
        <fullName evidence="1">Uncharacterized protein</fullName>
    </submittedName>
</protein>
<accession>A0ABN0X9G5</accession>
<dbReference type="Proteomes" id="UP001501822">
    <property type="component" value="Unassembled WGS sequence"/>
</dbReference>
<evidence type="ECO:0000313" key="1">
    <source>
        <dbReference type="EMBL" id="GAA0358649.1"/>
    </source>
</evidence>
<sequence length="96" mass="10505">MIVRSGGHVARTGYAYSAVVSTNIEPTDPDREQAFGRIAFWLDPDDLRWLAGHCCCAADATEATRDRCLRLRFRASAALHKAGLDDDPRGRPASTS</sequence>
<reference evidence="1 2" key="1">
    <citation type="journal article" date="2019" name="Int. J. Syst. Evol. Microbiol.">
        <title>The Global Catalogue of Microorganisms (GCM) 10K type strain sequencing project: providing services to taxonomists for standard genome sequencing and annotation.</title>
        <authorList>
            <consortium name="The Broad Institute Genomics Platform"/>
            <consortium name="The Broad Institute Genome Sequencing Center for Infectious Disease"/>
            <person name="Wu L."/>
            <person name="Ma J."/>
        </authorList>
    </citation>
    <scope>NUCLEOTIDE SEQUENCE [LARGE SCALE GENOMIC DNA]</scope>
    <source>
        <strain evidence="1 2">JCM 3146</strain>
    </source>
</reference>
<keyword evidence="2" id="KW-1185">Reference proteome</keyword>
<proteinExistence type="predicted"/>
<name>A0ABN0X9G5_9ACTN</name>
<evidence type="ECO:0000313" key="2">
    <source>
        <dbReference type="Proteomes" id="UP001501822"/>
    </source>
</evidence>
<gene>
    <name evidence="1" type="ORF">GCM10010151_55420</name>
</gene>